<dbReference type="Proteomes" id="UP000585638">
    <property type="component" value="Unassembled WGS sequence"/>
</dbReference>
<gene>
    <name evidence="2" type="ORF">BJ998_009214</name>
</gene>
<evidence type="ECO:0000256" key="1">
    <source>
        <dbReference type="SAM" id="MobiDB-lite"/>
    </source>
</evidence>
<name>A0A7W9KSP2_9PSEU</name>
<keyword evidence="3" id="KW-1185">Reference proteome</keyword>
<reference evidence="2 3" key="1">
    <citation type="submission" date="2020-08" db="EMBL/GenBank/DDBJ databases">
        <title>Sequencing the genomes of 1000 actinobacteria strains.</title>
        <authorList>
            <person name="Klenk H.-P."/>
        </authorList>
    </citation>
    <scope>NUCLEOTIDE SEQUENCE [LARGE SCALE GENOMIC DNA]</scope>
    <source>
        <strain evidence="2 3">DSM 43851</strain>
    </source>
</reference>
<feature type="region of interest" description="Disordered" evidence="1">
    <location>
        <begin position="1"/>
        <end position="31"/>
    </location>
</feature>
<evidence type="ECO:0000313" key="2">
    <source>
        <dbReference type="EMBL" id="MBB5897955.1"/>
    </source>
</evidence>
<evidence type="ECO:0000313" key="3">
    <source>
        <dbReference type="Proteomes" id="UP000585638"/>
    </source>
</evidence>
<comment type="caution">
    <text evidence="2">The sequence shown here is derived from an EMBL/GenBank/DDBJ whole genome shotgun (WGS) entry which is preliminary data.</text>
</comment>
<sequence length="31" mass="3503">MNRRRVQVFSVDGGPGGTDDLRSSCPRQVRR</sequence>
<dbReference type="AlphaFoldDB" id="A0A7W9KSP2"/>
<organism evidence="2 3">
    <name type="scientific">Kutzneria kofuensis</name>
    <dbReference type="NCBI Taxonomy" id="103725"/>
    <lineage>
        <taxon>Bacteria</taxon>
        <taxon>Bacillati</taxon>
        <taxon>Actinomycetota</taxon>
        <taxon>Actinomycetes</taxon>
        <taxon>Pseudonocardiales</taxon>
        <taxon>Pseudonocardiaceae</taxon>
        <taxon>Kutzneria</taxon>
    </lineage>
</organism>
<proteinExistence type="predicted"/>
<dbReference type="EMBL" id="JACHIR010000004">
    <property type="protein sequence ID" value="MBB5897955.1"/>
    <property type="molecule type" value="Genomic_DNA"/>
</dbReference>
<accession>A0A7W9KSP2</accession>
<protein>
    <submittedName>
        <fullName evidence="2">Uncharacterized protein</fullName>
    </submittedName>
</protein>